<comment type="subcellular location">
    <subcellularLocation>
        <location evidence="1 16">Cytoplasm</location>
    </subcellularLocation>
</comment>
<dbReference type="RefSeq" id="WP_034547596.1">
    <property type="nucleotide sequence ID" value="NZ_CP096650.1"/>
</dbReference>
<comment type="subunit">
    <text evidence="3">Homodimer; disulfide-linked, upon oxidation. 5 homodimers assemble to form a ring-like decamer.</text>
</comment>
<dbReference type="PANTHER" id="PTHR10681">
    <property type="entry name" value="THIOREDOXIN PEROXIDASE"/>
    <property type="match status" value="1"/>
</dbReference>
<dbReference type="Proteomes" id="UP000245793">
    <property type="component" value="Unassembled WGS sequence"/>
</dbReference>
<evidence type="ECO:0000313" key="19">
    <source>
        <dbReference type="Proteomes" id="UP000245793"/>
    </source>
</evidence>
<dbReference type="Pfam" id="PF00578">
    <property type="entry name" value="AhpC-TSA"/>
    <property type="match status" value="1"/>
</dbReference>
<organism evidence="18 19">
    <name type="scientific">Ezakiella coagulans</name>
    <dbReference type="NCBI Taxonomy" id="46507"/>
    <lineage>
        <taxon>Bacteria</taxon>
        <taxon>Bacillati</taxon>
        <taxon>Bacillota</taxon>
        <taxon>Tissierellia</taxon>
        <taxon>Ezakiella</taxon>
    </lineage>
</organism>
<evidence type="ECO:0000256" key="4">
    <source>
        <dbReference type="ARBA" id="ARBA00013021"/>
    </source>
</evidence>
<dbReference type="GO" id="GO:0006979">
    <property type="term" value="P:response to oxidative stress"/>
    <property type="evidence" value="ECO:0007669"/>
    <property type="project" value="UniProtKB-UniRule"/>
</dbReference>
<dbReference type="EMBL" id="QEKV01000011">
    <property type="protein sequence ID" value="PVY89105.1"/>
    <property type="molecule type" value="Genomic_DNA"/>
</dbReference>
<dbReference type="AlphaFoldDB" id="A0A2U1DN39"/>
<dbReference type="PROSITE" id="PS51352">
    <property type="entry name" value="THIOREDOXIN_2"/>
    <property type="match status" value="1"/>
</dbReference>
<dbReference type="Pfam" id="PF10417">
    <property type="entry name" value="1-cysPrx_C"/>
    <property type="match status" value="1"/>
</dbReference>
<dbReference type="GO" id="GO:0033554">
    <property type="term" value="P:cellular response to stress"/>
    <property type="evidence" value="ECO:0007669"/>
    <property type="project" value="TreeGrafter"/>
</dbReference>
<comment type="caution">
    <text evidence="18">The sequence shown here is derived from an EMBL/GenBank/DDBJ whole genome shotgun (WGS) entry which is preliminary data.</text>
</comment>
<proteinExistence type="inferred from homology"/>
<keyword evidence="6 16" id="KW-0963">Cytoplasm</keyword>
<keyword evidence="10 16" id="KW-1015">Disulfide bond</keyword>
<dbReference type="PIRSF" id="PIRSF000239">
    <property type="entry name" value="AHPC"/>
    <property type="match status" value="1"/>
</dbReference>
<dbReference type="GO" id="GO:0042744">
    <property type="term" value="P:hydrogen peroxide catabolic process"/>
    <property type="evidence" value="ECO:0007669"/>
    <property type="project" value="TreeGrafter"/>
</dbReference>
<sequence>MLSDLFIENMIGQEIGDFTVTAYKDGEFFEVSKDDLKGKWSVFFFYPGDFTFVCPTELEDLAENYEKFQKIGCDIYSVSTDSEFVHKAWADASPSIGKIKYTMLSDRTRQLGEMFGVYVPEEGQNLRGTFIINPDLKVSAYEIHDMGIGRDALSLLRKVEASQFVFEHGDKVCPAKWQPGDDTLTPGIDLVGKL</sequence>
<dbReference type="CDD" id="cd03015">
    <property type="entry name" value="PRX_Typ2cys"/>
    <property type="match status" value="1"/>
</dbReference>
<evidence type="ECO:0000256" key="14">
    <source>
        <dbReference type="ARBA" id="ARBA00047572"/>
    </source>
</evidence>
<dbReference type="Gene3D" id="3.40.30.10">
    <property type="entry name" value="Glutaredoxin"/>
    <property type="match status" value="1"/>
</dbReference>
<comment type="function">
    <text evidence="16">Thiol-specific peroxidase that catalyzes the reduction of hydrogen peroxide and organic hydroperoxides to water and alcohols, respectively. Plays a role in cell protection against oxidative stress by detoxifying peroxides.</text>
</comment>
<evidence type="ECO:0000256" key="8">
    <source>
        <dbReference type="ARBA" id="ARBA00022862"/>
    </source>
</evidence>
<evidence type="ECO:0000256" key="10">
    <source>
        <dbReference type="ARBA" id="ARBA00023157"/>
    </source>
</evidence>
<evidence type="ECO:0000256" key="1">
    <source>
        <dbReference type="ARBA" id="ARBA00004496"/>
    </source>
</evidence>
<dbReference type="FunFam" id="3.40.30.10:FF:000002">
    <property type="entry name" value="Alkyl hydroperoxide reductase C"/>
    <property type="match status" value="1"/>
</dbReference>
<evidence type="ECO:0000256" key="5">
    <source>
        <dbReference type="ARBA" id="ARBA00017462"/>
    </source>
</evidence>
<dbReference type="GO" id="GO:0008379">
    <property type="term" value="F:thioredoxin peroxidase activity"/>
    <property type="evidence" value="ECO:0007669"/>
    <property type="project" value="TreeGrafter"/>
</dbReference>
<evidence type="ECO:0000256" key="15">
    <source>
        <dbReference type="PIRSR" id="PIRSR000239-1"/>
    </source>
</evidence>
<dbReference type="InterPro" id="IPR036249">
    <property type="entry name" value="Thioredoxin-like_sf"/>
</dbReference>
<dbReference type="InterPro" id="IPR000866">
    <property type="entry name" value="AhpC/TSA"/>
</dbReference>
<dbReference type="InterPro" id="IPR013766">
    <property type="entry name" value="Thioredoxin_domain"/>
</dbReference>
<evidence type="ECO:0000256" key="11">
    <source>
        <dbReference type="ARBA" id="ARBA00023284"/>
    </source>
</evidence>
<evidence type="ECO:0000256" key="13">
    <source>
        <dbReference type="ARBA" id="ARBA00032824"/>
    </source>
</evidence>
<feature type="domain" description="Thioredoxin" evidence="17">
    <location>
        <begin position="9"/>
        <end position="164"/>
    </location>
</feature>
<evidence type="ECO:0000259" key="17">
    <source>
        <dbReference type="PROSITE" id="PS51352"/>
    </source>
</evidence>
<evidence type="ECO:0000256" key="12">
    <source>
        <dbReference type="ARBA" id="ARBA00032077"/>
    </source>
</evidence>
<dbReference type="EC" id="1.11.1.26" evidence="4 16"/>
<dbReference type="InterPro" id="IPR017559">
    <property type="entry name" value="AhpC"/>
</dbReference>
<accession>A0A2U1DN39</accession>
<evidence type="ECO:0000256" key="2">
    <source>
        <dbReference type="ARBA" id="ARBA00009796"/>
    </source>
</evidence>
<dbReference type="InterPro" id="IPR024706">
    <property type="entry name" value="Peroxiredoxin_AhpC-typ"/>
</dbReference>
<protein>
    <recommendedName>
        <fullName evidence="5 16">Alkyl hydroperoxide reductase C</fullName>
        <ecNumber evidence="4 16">1.11.1.26</ecNumber>
    </recommendedName>
    <alternativeName>
        <fullName evidence="12 16">Peroxiredoxin</fullName>
    </alternativeName>
    <alternativeName>
        <fullName evidence="13 16">Thioredoxin peroxidase</fullName>
    </alternativeName>
</protein>
<feature type="active site" description="Cysteine sulfenic acid (-SOH) intermediate; for peroxidase activity" evidence="15">
    <location>
        <position position="54"/>
    </location>
</feature>
<keyword evidence="19" id="KW-1185">Reference proteome</keyword>
<gene>
    <name evidence="18" type="ORF">C7381_11134</name>
</gene>
<evidence type="ECO:0000256" key="16">
    <source>
        <dbReference type="RuleBase" id="RU366004"/>
    </source>
</evidence>
<dbReference type="GO" id="GO:0045454">
    <property type="term" value="P:cell redox homeostasis"/>
    <property type="evidence" value="ECO:0007669"/>
    <property type="project" value="TreeGrafter"/>
</dbReference>
<comment type="similarity">
    <text evidence="2 16">Belongs to the peroxiredoxin family. AhpC/Prx1 subfamily.</text>
</comment>
<name>A0A2U1DN39_9FIRM</name>
<dbReference type="NCBIfam" id="TIGR03137">
    <property type="entry name" value="AhpC"/>
    <property type="match status" value="1"/>
</dbReference>
<evidence type="ECO:0000256" key="3">
    <source>
        <dbReference type="ARBA" id="ARBA00011654"/>
    </source>
</evidence>
<evidence type="ECO:0000313" key="18">
    <source>
        <dbReference type="EMBL" id="PVY89105.1"/>
    </source>
</evidence>
<dbReference type="PANTHER" id="PTHR10681:SF121">
    <property type="entry name" value="ALKYL HYDROPEROXIDE REDUCTASE C"/>
    <property type="match status" value="1"/>
</dbReference>
<evidence type="ECO:0000256" key="9">
    <source>
        <dbReference type="ARBA" id="ARBA00023002"/>
    </source>
</evidence>
<keyword evidence="7 16" id="KW-0575">Peroxidase</keyword>
<comment type="catalytic activity">
    <reaction evidence="14 16">
        <text>a hydroperoxide + NADH + H(+) = an alcohol + NAD(+) + H2O</text>
        <dbReference type="Rhea" id="RHEA:62628"/>
        <dbReference type="ChEBI" id="CHEBI:15377"/>
        <dbReference type="ChEBI" id="CHEBI:15378"/>
        <dbReference type="ChEBI" id="CHEBI:30879"/>
        <dbReference type="ChEBI" id="CHEBI:35924"/>
        <dbReference type="ChEBI" id="CHEBI:57540"/>
        <dbReference type="ChEBI" id="CHEBI:57945"/>
        <dbReference type="EC" id="1.11.1.26"/>
    </reaction>
</comment>
<evidence type="ECO:0000256" key="7">
    <source>
        <dbReference type="ARBA" id="ARBA00022559"/>
    </source>
</evidence>
<dbReference type="SUPFAM" id="SSF52833">
    <property type="entry name" value="Thioredoxin-like"/>
    <property type="match status" value="1"/>
</dbReference>
<keyword evidence="9 16" id="KW-0560">Oxidoreductase</keyword>
<dbReference type="InterPro" id="IPR050217">
    <property type="entry name" value="Peroxiredoxin"/>
</dbReference>
<reference evidence="18 19" key="1">
    <citation type="submission" date="2018-04" db="EMBL/GenBank/DDBJ databases">
        <title>Genomic Encyclopedia of Type Strains, Phase IV (KMG-IV): sequencing the most valuable type-strain genomes for metagenomic binning, comparative biology and taxonomic classification.</title>
        <authorList>
            <person name="Goeker M."/>
        </authorList>
    </citation>
    <scope>NUCLEOTIDE SEQUENCE [LARGE SCALE GENOMIC DNA]</scope>
    <source>
        <strain evidence="18 19">DSM 20705</strain>
    </source>
</reference>
<dbReference type="GO" id="GO:0102039">
    <property type="term" value="F:NADH-dependent peroxiredoxin activity"/>
    <property type="evidence" value="ECO:0007669"/>
    <property type="project" value="UniProtKB-EC"/>
</dbReference>
<keyword evidence="11 16" id="KW-0676">Redox-active center</keyword>
<keyword evidence="8 16" id="KW-0049">Antioxidant</keyword>
<dbReference type="GO" id="GO:0005829">
    <property type="term" value="C:cytosol"/>
    <property type="evidence" value="ECO:0007669"/>
    <property type="project" value="TreeGrafter"/>
</dbReference>
<dbReference type="InterPro" id="IPR019479">
    <property type="entry name" value="Peroxiredoxin_C"/>
</dbReference>
<evidence type="ECO:0000256" key="6">
    <source>
        <dbReference type="ARBA" id="ARBA00022490"/>
    </source>
</evidence>